<dbReference type="Proteomes" id="UP001205861">
    <property type="component" value="Unassembled WGS sequence"/>
</dbReference>
<dbReference type="Gene3D" id="3.30.1380.10">
    <property type="match status" value="1"/>
</dbReference>
<dbReference type="RefSeq" id="WP_258858395.1">
    <property type="nucleotide sequence ID" value="NZ_JANUGV010000009.1"/>
</dbReference>
<dbReference type="InterPro" id="IPR009045">
    <property type="entry name" value="Zn_M74/Hedgehog-like"/>
</dbReference>
<comment type="caution">
    <text evidence="1">The sequence shown here is derived from an EMBL/GenBank/DDBJ whole genome shotgun (WGS) entry which is preliminary data.</text>
</comment>
<protein>
    <submittedName>
        <fullName evidence="1">Penicillin-insensitive murein endopeptidase</fullName>
    </submittedName>
</protein>
<keyword evidence="2" id="KW-1185">Reference proteome</keyword>
<evidence type="ECO:0000313" key="2">
    <source>
        <dbReference type="Proteomes" id="UP001205861"/>
    </source>
</evidence>
<name>A0ABT2BR30_9BURK</name>
<reference evidence="1 2" key="1">
    <citation type="submission" date="2022-08" db="EMBL/GenBank/DDBJ databases">
        <title>Reclassification of Massilia species as members of the genera Telluria, Duganella, Pseudoduganella, Mokoshia gen. nov. and Zemynaea gen. nov. using orthogonal and non-orthogonal genome-based approaches.</title>
        <authorList>
            <person name="Bowman J.P."/>
        </authorList>
    </citation>
    <scope>NUCLEOTIDE SEQUENCE [LARGE SCALE GENOMIC DNA]</scope>
    <source>
        <strain evidence="1 2">JCM 31607</strain>
    </source>
</reference>
<proteinExistence type="predicted"/>
<dbReference type="EMBL" id="JANUGV010000009">
    <property type="protein sequence ID" value="MCS0610861.1"/>
    <property type="molecule type" value="Genomic_DNA"/>
</dbReference>
<gene>
    <name evidence="1" type="ORF">NX773_22075</name>
</gene>
<organism evidence="1 2">
    <name type="scientific">Massilia solisilvae</name>
    <dbReference type="NCBI Taxonomy" id="1811225"/>
    <lineage>
        <taxon>Bacteria</taxon>
        <taxon>Pseudomonadati</taxon>
        <taxon>Pseudomonadota</taxon>
        <taxon>Betaproteobacteria</taxon>
        <taxon>Burkholderiales</taxon>
        <taxon>Oxalobacteraceae</taxon>
        <taxon>Telluria group</taxon>
        <taxon>Massilia</taxon>
    </lineage>
</organism>
<sequence>MMVQVQPKDNRGFFMLPLKPEDVGYYTYGTPAGGAGQYADPRLLSLLLSIEHRWQGIDDRQIGIGNISLADGTKFPPHSSHRSGRDVDIRLFRKDGKHAPISRFDEQYDQAATASLIAMFFESGIVQVVYFNDPMIPRVKPAKHHDDHFHVTINAAKQSK</sequence>
<accession>A0ABT2BR30</accession>
<dbReference type="SUPFAM" id="SSF55166">
    <property type="entry name" value="Hedgehog/DD-peptidase"/>
    <property type="match status" value="1"/>
</dbReference>
<evidence type="ECO:0000313" key="1">
    <source>
        <dbReference type="EMBL" id="MCS0610861.1"/>
    </source>
</evidence>